<proteinExistence type="predicted"/>
<sequence>MPSHLDFASPACVAVHVPHGVLGTLIAAAGFMVLLQPS</sequence>
<evidence type="ECO:0000313" key="2">
    <source>
        <dbReference type="EMBL" id="JAC68085.1"/>
    </source>
</evidence>
<name>A0A061RBT0_9CHLO</name>
<keyword evidence="1" id="KW-1133">Transmembrane helix</keyword>
<keyword evidence="1" id="KW-0472">Membrane</keyword>
<accession>A0A061RBT0</accession>
<evidence type="ECO:0000256" key="1">
    <source>
        <dbReference type="SAM" id="Phobius"/>
    </source>
</evidence>
<feature type="transmembrane region" description="Helical" evidence="1">
    <location>
        <begin position="13"/>
        <end position="35"/>
    </location>
</feature>
<keyword evidence="1" id="KW-0812">Transmembrane</keyword>
<protein>
    <submittedName>
        <fullName evidence="2">Uncharacterized protein</fullName>
    </submittedName>
</protein>
<organism evidence="2">
    <name type="scientific">Tetraselmis sp. GSL018</name>
    <dbReference type="NCBI Taxonomy" id="582737"/>
    <lineage>
        <taxon>Eukaryota</taxon>
        <taxon>Viridiplantae</taxon>
        <taxon>Chlorophyta</taxon>
        <taxon>core chlorophytes</taxon>
        <taxon>Chlorodendrophyceae</taxon>
        <taxon>Chlorodendrales</taxon>
        <taxon>Chlorodendraceae</taxon>
        <taxon>Tetraselmis</taxon>
    </lineage>
</organism>
<feature type="non-terminal residue" evidence="2">
    <location>
        <position position="38"/>
    </location>
</feature>
<gene>
    <name evidence="2" type="ORF">TSPGSL018_9569</name>
</gene>
<dbReference type="EMBL" id="GBEZ01018343">
    <property type="protein sequence ID" value="JAC68085.1"/>
    <property type="molecule type" value="Transcribed_RNA"/>
</dbReference>
<dbReference type="AlphaFoldDB" id="A0A061RBT0"/>
<reference evidence="2" key="1">
    <citation type="submission" date="2014-05" db="EMBL/GenBank/DDBJ databases">
        <title>The transcriptome of the halophilic microalga Tetraselmis sp. GSL018 isolated from the Great Salt Lake, Utah.</title>
        <authorList>
            <person name="Jinkerson R.E."/>
            <person name="D'Adamo S."/>
            <person name="Posewitz M.C."/>
        </authorList>
    </citation>
    <scope>NUCLEOTIDE SEQUENCE</scope>
    <source>
        <strain evidence="2">GSL018</strain>
    </source>
</reference>